<dbReference type="Gene3D" id="2.60.40.740">
    <property type="match status" value="1"/>
</dbReference>
<name>A0ABX7DNW4_9FLAO</name>
<gene>
    <name evidence="1" type="ORF">JK629_10590</name>
</gene>
<dbReference type="RefSeq" id="WP_202335592.1">
    <property type="nucleotide sequence ID" value="NZ_CP068439.1"/>
</dbReference>
<reference evidence="1 2" key="1">
    <citation type="submission" date="2021-01" db="EMBL/GenBank/DDBJ databases">
        <title>Aequorivita sp. strain KX20305, a bacterium isolated from the sediment collected at a cold seep field in South China Sea.</title>
        <authorList>
            <person name="Zhang H."/>
            <person name="Li C."/>
        </authorList>
    </citation>
    <scope>NUCLEOTIDE SEQUENCE [LARGE SCALE GENOMIC DNA]</scope>
    <source>
        <strain evidence="1 2">KX20305</strain>
    </source>
</reference>
<protein>
    <submittedName>
        <fullName evidence="1">SprB repeat-containing protein</fullName>
    </submittedName>
</protein>
<dbReference type="InterPro" id="IPR025667">
    <property type="entry name" value="SprB_repeat"/>
</dbReference>
<keyword evidence="2" id="KW-1185">Reference proteome</keyword>
<dbReference type="EMBL" id="CP068439">
    <property type="protein sequence ID" value="QQX75778.1"/>
    <property type="molecule type" value="Genomic_DNA"/>
</dbReference>
<evidence type="ECO:0000313" key="2">
    <source>
        <dbReference type="Proteomes" id="UP000629420"/>
    </source>
</evidence>
<proteinExistence type="predicted"/>
<accession>A0ABX7DNW4</accession>
<dbReference type="Pfam" id="PF13573">
    <property type="entry name" value="SprB"/>
    <property type="match status" value="1"/>
</dbReference>
<sequence length="224" mass="24736">MFCALVLPGCSDSTDEASDPENSCENSGLQIESIEIEENMATATATGGTPPYEYEWSDGTQGNVYIGWSGTYMVTVTDSKGCTATREALLEGVYNFAGTWEMVVFQEDVPVGEYVEHYSTDCPDIVVNKTSMSGSYEFQLGEYEALFEYSITDSTINTNIEYNADCEIVSDLPDTETENTETGEGVVYFDGSNFVLNYFNGGEETVIILGQDRIKIADEEYERL</sequence>
<evidence type="ECO:0000313" key="1">
    <source>
        <dbReference type="EMBL" id="QQX75778.1"/>
    </source>
</evidence>
<organism evidence="1 2">
    <name type="scientific">Aequorivita iocasae</name>
    <dbReference type="NCBI Taxonomy" id="2803865"/>
    <lineage>
        <taxon>Bacteria</taxon>
        <taxon>Pseudomonadati</taxon>
        <taxon>Bacteroidota</taxon>
        <taxon>Flavobacteriia</taxon>
        <taxon>Flavobacteriales</taxon>
        <taxon>Flavobacteriaceae</taxon>
        <taxon>Aequorivita</taxon>
    </lineage>
</organism>
<dbReference type="Proteomes" id="UP000629420">
    <property type="component" value="Chromosome"/>
</dbReference>